<evidence type="ECO:0000259" key="9">
    <source>
        <dbReference type="Pfam" id="PF02803"/>
    </source>
</evidence>
<evidence type="ECO:0000256" key="5">
    <source>
        <dbReference type="ARBA" id="ARBA00030755"/>
    </source>
</evidence>
<dbReference type="InterPro" id="IPR002155">
    <property type="entry name" value="Thiolase"/>
</dbReference>
<evidence type="ECO:0000259" key="8">
    <source>
        <dbReference type="Pfam" id="PF00108"/>
    </source>
</evidence>
<feature type="domain" description="Thiolase C-terminal" evidence="9">
    <location>
        <begin position="270"/>
        <end position="390"/>
    </location>
</feature>
<comment type="similarity">
    <text evidence="1 7">Belongs to the thiolase-like superfamily. Thiolase family.</text>
</comment>
<sequence length="391" mass="42107">MMKSVIVAAKRTPFGRLGGHFRNMTASDLGGETIRALLEEKKEAKEVIDTVLFGNVLQGGQGQLPSRQASFKGGLDWNVKTETINKVCASGMRAVIEGDFLIRLEESEAVIAGGMESMSNAPYFLEHARFGHKMGNQSLKDLMMHDGLTCTFTGAAMGSYGDAAAEEFQLTREEQDEWAVRSHERAALFYEKGYAKEEIVPVQVKNSKGSLFIEEDESIRRNTTAEKLKKLKPAFNEEGTITAGNAPGVNDGSASLVLMSQRKAYELGYRPLATIVDYTSLALQPKDFPKTPGLAIRKLLAKTGKKVEDISLFEINEAFAAVALINMKTEGLQASKVNVNGGSLAFGHPIGASGARILVTLIHELQRVGGGFGIASICSGGGQGDAIMIKV</sequence>
<dbReference type="InterPro" id="IPR020617">
    <property type="entry name" value="Thiolase_C"/>
</dbReference>
<dbReference type="NCBIfam" id="TIGR01930">
    <property type="entry name" value="AcCoA-C-Actrans"/>
    <property type="match status" value="1"/>
</dbReference>
<keyword evidence="3 7" id="KW-0808">Transferase</keyword>
<reference evidence="10 11" key="1">
    <citation type="submission" date="2016-03" db="EMBL/GenBank/DDBJ databases">
        <title>Comparison of Bacillus endophyticus and B. anthracis characteristics using whole genome sequence analysis and microbiological techniques.</title>
        <authorList>
            <person name="Lekota K.E."/>
            <person name="Mafofo J."/>
            <person name="Rees J."/>
            <person name="Muchadeyi F.C."/>
            <person name="Madoroba E."/>
            <person name="Van Heerden H."/>
        </authorList>
    </citation>
    <scope>NUCLEOTIDE SEQUENCE [LARGE SCALE GENOMIC DNA]</scope>
    <source>
        <strain evidence="10 11">3631_10C</strain>
    </source>
</reference>
<dbReference type="AlphaFoldDB" id="A0AAX1Q3Q7"/>
<dbReference type="Gene3D" id="3.40.47.10">
    <property type="match status" value="2"/>
</dbReference>
<dbReference type="NCBIfam" id="NF006086">
    <property type="entry name" value="PRK08235.1"/>
    <property type="match status" value="1"/>
</dbReference>
<dbReference type="PIRSF" id="PIRSF000429">
    <property type="entry name" value="Ac-CoA_Ac_transf"/>
    <property type="match status" value="1"/>
</dbReference>
<dbReference type="InterPro" id="IPR020610">
    <property type="entry name" value="Thiolase_AS"/>
</dbReference>
<dbReference type="FunFam" id="3.40.47.10:FF:000010">
    <property type="entry name" value="Acetyl-CoA acetyltransferase (Thiolase)"/>
    <property type="match status" value="1"/>
</dbReference>
<evidence type="ECO:0000256" key="6">
    <source>
        <dbReference type="PIRSR" id="PIRSR000429-1"/>
    </source>
</evidence>
<organism evidence="10 11">
    <name type="scientific">Priestia endophytica</name>
    <dbReference type="NCBI Taxonomy" id="135735"/>
    <lineage>
        <taxon>Bacteria</taxon>
        <taxon>Bacillati</taxon>
        <taxon>Bacillota</taxon>
        <taxon>Bacilli</taxon>
        <taxon>Bacillales</taxon>
        <taxon>Bacillaceae</taxon>
        <taxon>Priestia</taxon>
    </lineage>
</organism>
<evidence type="ECO:0000256" key="1">
    <source>
        <dbReference type="ARBA" id="ARBA00010982"/>
    </source>
</evidence>
<dbReference type="CDD" id="cd00751">
    <property type="entry name" value="thiolase"/>
    <property type="match status" value="1"/>
</dbReference>
<dbReference type="PROSITE" id="PS00098">
    <property type="entry name" value="THIOLASE_1"/>
    <property type="match status" value="1"/>
</dbReference>
<proteinExistence type="inferred from homology"/>
<dbReference type="InterPro" id="IPR020616">
    <property type="entry name" value="Thiolase_N"/>
</dbReference>
<dbReference type="GO" id="GO:0003985">
    <property type="term" value="F:acetyl-CoA C-acetyltransferase activity"/>
    <property type="evidence" value="ECO:0007669"/>
    <property type="project" value="UniProtKB-EC"/>
</dbReference>
<feature type="active site" description="Proton acceptor" evidence="6">
    <location>
        <position position="348"/>
    </location>
</feature>
<accession>A0AAX1Q3Q7</accession>
<feature type="active site" description="Proton acceptor" evidence="6">
    <location>
        <position position="378"/>
    </location>
</feature>
<keyword evidence="4 7" id="KW-0012">Acyltransferase</keyword>
<dbReference type="SUPFAM" id="SSF53901">
    <property type="entry name" value="Thiolase-like"/>
    <property type="match status" value="2"/>
</dbReference>
<evidence type="ECO:0000313" key="11">
    <source>
        <dbReference type="Proteomes" id="UP000250174"/>
    </source>
</evidence>
<dbReference type="PANTHER" id="PTHR18919">
    <property type="entry name" value="ACETYL-COA C-ACYLTRANSFERASE"/>
    <property type="match status" value="1"/>
</dbReference>
<dbReference type="InterPro" id="IPR016039">
    <property type="entry name" value="Thiolase-like"/>
</dbReference>
<dbReference type="PANTHER" id="PTHR18919:SF107">
    <property type="entry name" value="ACETYL-COA ACETYLTRANSFERASE, CYTOSOLIC"/>
    <property type="match status" value="1"/>
</dbReference>
<evidence type="ECO:0000256" key="2">
    <source>
        <dbReference type="ARBA" id="ARBA00012705"/>
    </source>
</evidence>
<dbReference type="Pfam" id="PF02803">
    <property type="entry name" value="Thiolase_C"/>
    <property type="match status" value="1"/>
</dbReference>
<protein>
    <recommendedName>
        <fullName evidence="2">acetyl-CoA C-acetyltransferase</fullName>
        <ecNumber evidence="2">2.3.1.9</ecNumber>
    </recommendedName>
    <alternativeName>
        <fullName evidence="5">Acetoacetyl-CoA thiolase</fullName>
    </alternativeName>
</protein>
<dbReference type="InterPro" id="IPR020615">
    <property type="entry name" value="Thiolase_acyl_enz_int_AS"/>
</dbReference>
<evidence type="ECO:0000313" key="10">
    <source>
        <dbReference type="EMBL" id="RAS73030.1"/>
    </source>
</evidence>
<dbReference type="RefSeq" id="WP_111923846.1">
    <property type="nucleotide sequence ID" value="NZ_LVYK01000057.1"/>
</dbReference>
<feature type="domain" description="Thiolase N-terminal" evidence="8">
    <location>
        <begin position="5"/>
        <end position="261"/>
    </location>
</feature>
<dbReference type="PROSITE" id="PS00099">
    <property type="entry name" value="THIOLASE_3"/>
    <property type="match status" value="1"/>
</dbReference>
<evidence type="ECO:0000256" key="3">
    <source>
        <dbReference type="ARBA" id="ARBA00022679"/>
    </source>
</evidence>
<dbReference type="Proteomes" id="UP000250174">
    <property type="component" value="Unassembled WGS sequence"/>
</dbReference>
<dbReference type="EMBL" id="LVYK01000057">
    <property type="protein sequence ID" value="RAS73030.1"/>
    <property type="molecule type" value="Genomic_DNA"/>
</dbReference>
<name>A0AAX1Q3Q7_9BACI</name>
<dbReference type="InterPro" id="IPR020613">
    <property type="entry name" value="Thiolase_CS"/>
</dbReference>
<dbReference type="PROSITE" id="PS00737">
    <property type="entry name" value="THIOLASE_2"/>
    <property type="match status" value="1"/>
</dbReference>
<evidence type="ECO:0000256" key="4">
    <source>
        <dbReference type="ARBA" id="ARBA00023315"/>
    </source>
</evidence>
<evidence type="ECO:0000256" key="7">
    <source>
        <dbReference type="RuleBase" id="RU003557"/>
    </source>
</evidence>
<gene>
    <name evidence="10" type="ORF">A3864_21300</name>
</gene>
<dbReference type="EC" id="2.3.1.9" evidence="2"/>
<comment type="caution">
    <text evidence="10">The sequence shown here is derived from an EMBL/GenBank/DDBJ whole genome shotgun (WGS) entry which is preliminary data.</text>
</comment>
<dbReference type="Pfam" id="PF00108">
    <property type="entry name" value="Thiolase_N"/>
    <property type="match status" value="1"/>
</dbReference>
<feature type="active site" description="Acyl-thioester intermediate" evidence="6">
    <location>
        <position position="88"/>
    </location>
</feature>